<comment type="subcellular location">
    <subcellularLocation>
        <location evidence="1">Cell membrane</location>
        <topology evidence="1">Multi-pass membrane protein</topology>
    </subcellularLocation>
</comment>
<evidence type="ECO:0000313" key="8">
    <source>
        <dbReference type="EMBL" id="MBL1078220.1"/>
    </source>
</evidence>
<feature type="transmembrane region" description="Helical" evidence="7">
    <location>
        <begin position="230"/>
        <end position="252"/>
    </location>
</feature>
<feature type="transmembrane region" description="Helical" evidence="7">
    <location>
        <begin position="487"/>
        <end position="509"/>
    </location>
</feature>
<accession>A0ABS1MDR5</accession>
<feature type="transmembrane region" description="Helical" evidence="7">
    <location>
        <begin position="107"/>
        <end position="129"/>
    </location>
</feature>
<evidence type="ECO:0000256" key="7">
    <source>
        <dbReference type="SAM" id="Phobius"/>
    </source>
</evidence>
<protein>
    <submittedName>
        <fullName evidence="8">YfcC family protein</fullName>
    </submittedName>
</protein>
<feature type="transmembrane region" description="Helical" evidence="7">
    <location>
        <begin position="361"/>
        <end position="381"/>
    </location>
</feature>
<dbReference type="EMBL" id="JAERRJ010000011">
    <property type="protein sequence ID" value="MBL1078220.1"/>
    <property type="molecule type" value="Genomic_DNA"/>
</dbReference>
<keyword evidence="2" id="KW-1003">Cell membrane</keyword>
<evidence type="ECO:0000256" key="1">
    <source>
        <dbReference type="ARBA" id="ARBA00004651"/>
    </source>
</evidence>
<dbReference type="Pfam" id="PF03606">
    <property type="entry name" value="DcuC"/>
    <property type="match status" value="1"/>
</dbReference>
<dbReference type="RefSeq" id="WP_201953142.1">
    <property type="nucleotide sequence ID" value="NZ_JAERRJ010000011.1"/>
</dbReference>
<name>A0ABS1MDR5_9NOCA</name>
<feature type="region of interest" description="Disordered" evidence="6">
    <location>
        <begin position="1"/>
        <end position="22"/>
    </location>
</feature>
<proteinExistence type="predicted"/>
<reference evidence="8 9" key="1">
    <citation type="submission" date="2021-01" db="EMBL/GenBank/DDBJ databases">
        <title>WGS of actinomycetes isolated from Thailand.</title>
        <authorList>
            <person name="Thawai C."/>
        </authorList>
    </citation>
    <scope>NUCLEOTIDE SEQUENCE [LARGE SCALE GENOMIC DNA]</scope>
    <source>
        <strain evidence="8 9">LPG 2</strain>
    </source>
</reference>
<evidence type="ECO:0000256" key="6">
    <source>
        <dbReference type="SAM" id="MobiDB-lite"/>
    </source>
</evidence>
<sequence length="510" mass="54106">MSDAKAAEPTQAPKTESTKPERKWSFPSTYTILFGVTLLVWLAAFVIPPGRYDTDADGRPIAGTYHRLVETQSFGERLRDLFLAPVNGLYGIQDDKGRVGPDLSGELYGAAAVFLFVLAVGAFITVAFATGALDSGIGRLAYRLRNRSALLIVGIMVVFATAGTIEGFAEETLGFYALLVPLTLALGYDRMTAVGTIILGAGVGVMCATVDPFATGTASSAAGIPIGDGIVLRVAMLIVCTAVTVAYVLWYARRVKADPDRSLSGWQPGDRDVKAEDHEPDPLTRRQSLVLWLVGATFAFMIFAIIPWSEVLEGPEARPYTWELGWYFPELTALFLFGAVFIGLVGGLGEGRMSEAIGKGFGDFVGAGFVIVLARGVTVIMNNTDITSTVLHALEGLVTGTSSAGFAIAVYLVNIPLAFLIPSTSGHATLAMPIMAPLADFANVPRSLVVTAWQSASGWANLVTPTTAVVTGGIALAKVRYDRYVRFVAPLMGMLLVLTCAFVAVGAWLG</sequence>
<keyword evidence="3 7" id="KW-0812">Transmembrane</keyword>
<keyword evidence="5 7" id="KW-0472">Membrane</keyword>
<feature type="transmembrane region" description="Helical" evidence="7">
    <location>
        <begin position="149"/>
        <end position="167"/>
    </location>
</feature>
<feature type="transmembrane region" description="Helical" evidence="7">
    <location>
        <begin position="196"/>
        <end position="218"/>
    </location>
</feature>
<evidence type="ECO:0000256" key="2">
    <source>
        <dbReference type="ARBA" id="ARBA00022475"/>
    </source>
</evidence>
<dbReference type="PANTHER" id="PTHR43652:SF6">
    <property type="entry name" value="ARGININE REPRESSOR"/>
    <property type="match status" value="1"/>
</dbReference>
<feature type="transmembrane region" description="Helical" evidence="7">
    <location>
        <begin position="289"/>
        <end position="306"/>
    </location>
</feature>
<keyword evidence="4 7" id="KW-1133">Transmembrane helix</keyword>
<gene>
    <name evidence="8" type="ORF">JK358_27810</name>
</gene>
<organism evidence="8 9">
    <name type="scientific">Nocardia acididurans</name>
    <dbReference type="NCBI Taxonomy" id="2802282"/>
    <lineage>
        <taxon>Bacteria</taxon>
        <taxon>Bacillati</taxon>
        <taxon>Actinomycetota</taxon>
        <taxon>Actinomycetes</taxon>
        <taxon>Mycobacteriales</taxon>
        <taxon>Nocardiaceae</taxon>
        <taxon>Nocardia</taxon>
    </lineage>
</organism>
<evidence type="ECO:0000256" key="4">
    <source>
        <dbReference type="ARBA" id="ARBA00022989"/>
    </source>
</evidence>
<dbReference type="Proteomes" id="UP000602198">
    <property type="component" value="Unassembled WGS sequence"/>
</dbReference>
<feature type="transmembrane region" description="Helical" evidence="7">
    <location>
        <begin position="173"/>
        <end position="189"/>
    </location>
</feature>
<dbReference type="PANTHER" id="PTHR43652">
    <property type="entry name" value="BASIC AMINO ACID ANTIPORTER YFCC-RELATED"/>
    <property type="match status" value="1"/>
</dbReference>
<dbReference type="InterPro" id="IPR018385">
    <property type="entry name" value="C4_dicarb_anaerob_car-like"/>
</dbReference>
<feature type="transmembrane region" description="Helical" evidence="7">
    <location>
        <begin position="29"/>
        <end position="47"/>
    </location>
</feature>
<evidence type="ECO:0000256" key="5">
    <source>
        <dbReference type="ARBA" id="ARBA00023136"/>
    </source>
</evidence>
<feature type="transmembrane region" description="Helical" evidence="7">
    <location>
        <begin position="326"/>
        <end position="349"/>
    </location>
</feature>
<feature type="compositionally biased region" description="Basic and acidic residues" evidence="6">
    <location>
        <begin position="269"/>
        <end position="279"/>
    </location>
</feature>
<evidence type="ECO:0000313" key="9">
    <source>
        <dbReference type="Proteomes" id="UP000602198"/>
    </source>
</evidence>
<feature type="transmembrane region" description="Helical" evidence="7">
    <location>
        <begin position="401"/>
        <end position="421"/>
    </location>
</feature>
<feature type="region of interest" description="Disordered" evidence="6">
    <location>
        <begin position="260"/>
        <end position="279"/>
    </location>
</feature>
<comment type="caution">
    <text evidence="8">The sequence shown here is derived from an EMBL/GenBank/DDBJ whole genome shotgun (WGS) entry which is preliminary data.</text>
</comment>
<evidence type="ECO:0000256" key="3">
    <source>
        <dbReference type="ARBA" id="ARBA00022692"/>
    </source>
</evidence>
<keyword evidence="9" id="KW-1185">Reference proteome</keyword>
<dbReference type="InterPro" id="IPR051679">
    <property type="entry name" value="DASS-Related_Transporters"/>
</dbReference>